<dbReference type="RefSeq" id="WP_302038570.1">
    <property type="nucleotide sequence ID" value="NZ_JAUKPO010000008.1"/>
</dbReference>
<proteinExistence type="predicted"/>
<keyword evidence="3" id="KW-1185">Reference proteome</keyword>
<dbReference type="EMBL" id="JAUKPO010000008">
    <property type="protein sequence ID" value="MDO1447766.1"/>
    <property type="molecule type" value="Genomic_DNA"/>
</dbReference>
<reference evidence="2" key="1">
    <citation type="submission" date="2023-07" db="EMBL/GenBank/DDBJ databases">
        <title>The genome sequence of Rhodocytophaga aerolata KACC 12507.</title>
        <authorList>
            <person name="Zhang X."/>
        </authorList>
    </citation>
    <scope>NUCLEOTIDE SEQUENCE</scope>
    <source>
        <strain evidence="2">KACC 12507</strain>
    </source>
</reference>
<sequence length="327" mass="36956">MDIPYTRRDFLYRSILATAGLAAGTNAAASINLDTVSEKPANFARDADDTKICIFSKHLQWLTYQEMAKTAAMLGFDGIDLTVRPNGHVEPERVAEDLPKAVKAVEQAGLKVYMLTTEITSADQPHTQAILKTAAKLGIKYYRMGWVKYEDKQSIEQNLEVFKKMFGQLAALNKQYQIHGAYQNHAGKNLGSAIWDLWMVIKDLDPQWLGCQYDIRHAIIEGANSWPLGLKLVQSHIRTLDIKDFRWENKDGKWQIENVPLGEGMVDFTQYFSLLRSYQIKGPFSLHYEYPLGGADSGAKSLAIPKEQVLEAMKKDLATLRKWVNKA</sequence>
<dbReference type="InterPro" id="IPR036237">
    <property type="entry name" value="Xyl_isomerase-like_sf"/>
</dbReference>
<keyword evidence="2" id="KW-0413">Isomerase</keyword>
<dbReference type="PANTHER" id="PTHR12110:SF41">
    <property type="entry name" value="INOSOSE DEHYDRATASE"/>
    <property type="match status" value="1"/>
</dbReference>
<accession>A0ABT8R6N3</accession>
<evidence type="ECO:0000259" key="1">
    <source>
        <dbReference type="Pfam" id="PF01261"/>
    </source>
</evidence>
<dbReference type="Proteomes" id="UP001168528">
    <property type="component" value="Unassembled WGS sequence"/>
</dbReference>
<comment type="caution">
    <text evidence="2">The sequence shown here is derived from an EMBL/GenBank/DDBJ whole genome shotgun (WGS) entry which is preliminary data.</text>
</comment>
<dbReference type="InterPro" id="IPR050312">
    <property type="entry name" value="IolE/XylAMocC-like"/>
</dbReference>
<organism evidence="2 3">
    <name type="scientific">Rhodocytophaga aerolata</name>
    <dbReference type="NCBI Taxonomy" id="455078"/>
    <lineage>
        <taxon>Bacteria</taxon>
        <taxon>Pseudomonadati</taxon>
        <taxon>Bacteroidota</taxon>
        <taxon>Cytophagia</taxon>
        <taxon>Cytophagales</taxon>
        <taxon>Rhodocytophagaceae</taxon>
        <taxon>Rhodocytophaga</taxon>
    </lineage>
</organism>
<evidence type="ECO:0000313" key="3">
    <source>
        <dbReference type="Proteomes" id="UP001168528"/>
    </source>
</evidence>
<dbReference type="PROSITE" id="PS51318">
    <property type="entry name" value="TAT"/>
    <property type="match status" value="1"/>
</dbReference>
<dbReference type="SUPFAM" id="SSF51658">
    <property type="entry name" value="Xylose isomerase-like"/>
    <property type="match status" value="1"/>
</dbReference>
<evidence type="ECO:0000313" key="2">
    <source>
        <dbReference type="EMBL" id="MDO1447766.1"/>
    </source>
</evidence>
<dbReference type="InterPro" id="IPR006311">
    <property type="entry name" value="TAT_signal"/>
</dbReference>
<dbReference type="GO" id="GO:0016853">
    <property type="term" value="F:isomerase activity"/>
    <property type="evidence" value="ECO:0007669"/>
    <property type="project" value="UniProtKB-KW"/>
</dbReference>
<dbReference type="InterPro" id="IPR013022">
    <property type="entry name" value="Xyl_isomerase-like_TIM-brl"/>
</dbReference>
<dbReference type="Pfam" id="PF01261">
    <property type="entry name" value="AP_endonuc_2"/>
    <property type="match status" value="1"/>
</dbReference>
<dbReference type="PANTHER" id="PTHR12110">
    <property type="entry name" value="HYDROXYPYRUVATE ISOMERASE"/>
    <property type="match status" value="1"/>
</dbReference>
<name>A0ABT8R6N3_9BACT</name>
<protein>
    <submittedName>
        <fullName evidence="2">Sugar phosphate isomerase/epimerase family protein</fullName>
    </submittedName>
</protein>
<feature type="domain" description="Xylose isomerase-like TIM barrel" evidence="1">
    <location>
        <begin position="70"/>
        <end position="299"/>
    </location>
</feature>
<dbReference type="Gene3D" id="3.20.20.150">
    <property type="entry name" value="Divalent-metal-dependent TIM barrel enzymes"/>
    <property type="match status" value="1"/>
</dbReference>
<gene>
    <name evidence="2" type="ORF">Q0590_15955</name>
</gene>